<keyword evidence="2" id="KW-1185">Reference proteome</keyword>
<dbReference type="EMBL" id="JAHCVK010000016">
    <property type="protein sequence ID" value="MBT0654728.1"/>
    <property type="molecule type" value="Genomic_DNA"/>
</dbReference>
<accession>A0ABS5SH86</accession>
<comment type="caution">
    <text evidence="1">The sequence shown here is derived from an EMBL/GenBank/DDBJ whole genome shotgun (WGS) entry which is preliminary data.</text>
</comment>
<sequence length="114" mass="12800">MSTPASSNDFTFSSPEFLAGGEFRRLGYILTDYDFRYSVLEDWVDVEPADPWTIIEGADLYPGTAVKNQADEDGTYTWPAMYTIRGKQMWWGAGVVYDNDAYSANPGCDWSSLP</sequence>
<name>A0ABS5SH86_9BACT</name>
<dbReference type="RefSeq" id="WP_214176736.1">
    <property type="nucleotide sequence ID" value="NZ_JAHCVK010000016.1"/>
</dbReference>
<reference evidence="1 2" key="1">
    <citation type="submission" date="2021-05" db="EMBL/GenBank/DDBJ databases">
        <title>The draft genome of Geobacter luticola JCM 17780.</title>
        <authorList>
            <person name="Xu Z."/>
            <person name="Masuda Y."/>
            <person name="Itoh H."/>
            <person name="Senoo K."/>
        </authorList>
    </citation>
    <scope>NUCLEOTIDE SEQUENCE [LARGE SCALE GENOMIC DNA]</scope>
    <source>
        <strain evidence="1 2">JCM 17780</strain>
    </source>
</reference>
<evidence type="ECO:0000313" key="2">
    <source>
        <dbReference type="Proteomes" id="UP000756860"/>
    </source>
</evidence>
<proteinExistence type="predicted"/>
<evidence type="ECO:0000313" key="1">
    <source>
        <dbReference type="EMBL" id="MBT0654728.1"/>
    </source>
</evidence>
<protein>
    <submittedName>
        <fullName evidence="1">Uncharacterized protein</fullName>
    </submittedName>
</protein>
<organism evidence="1 2">
    <name type="scientific">Geomobilimonas luticola</name>
    <dbReference type="NCBI Taxonomy" id="1114878"/>
    <lineage>
        <taxon>Bacteria</taxon>
        <taxon>Pseudomonadati</taxon>
        <taxon>Thermodesulfobacteriota</taxon>
        <taxon>Desulfuromonadia</taxon>
        <taxon>Geobacterales</taxon>
        <taxon>Geobacteraceae</taxon>
        <taxon>Geomobilimonas</taxon>
    </lineage>
</organism>
<dbReference type="Proteomes" id="UP000756860">
    <property type="component" value="Unassembled WGS sequence"/>
</dbReference>
<gene>
    <name evidence="1" type="ORF">KI810_16870</name>
</gene>